<accession>W1IXL5</accession>
<gene>
    <name evidence="1" type="ORF">XSR1_210006</name>
</gene>
<organism evidence="1 2">
    <name type="scientific">Xenorhabdus szentirmaii DSM 16338</name>
    <dbReference type="NCBI Taxonomy" id="1427518"/>
    <lineage>
        <taxon>Bacteria</taxon>
        <taxon>Pseudomonadati</taxon>
        <taxon>Pseudomonadota</taxon>
        <taxon>Gammaproteobacteria</taxon>
        <taxon>Enterobacterales</taxon>
        <taxon>Morganellaceae</taxon>
        <taxon>Xenorhabdus</taxon>
    </lineage>
</organism>
<reference evidence="1" key="1">
    <citation type="submission" date="2013-11" db="EMBL/GenBank/DDBJ databases">
        <title>Draft genome sequence and annotation of the entomopathogenic bacteria, Xenorhabdus cabanillasi strain JM26 and Xenorhabdus szentirmai strain DSM 16338.</title>
        <authorList>
            <person name="Gualtieri M."/>
            <person name="Ogier J.C."/>
            <person name="Pages S."/>
            <person name="Givaudan A."/>
            <person name="Gaudriault S."/>
        </authorList>
    </citation>
    <scope>NUCLEOTIDE SEQUENCE [LARGE SCALE GENOMIC DNA]</scope>
    <source>
        <strain evidence="1">DSM 16338</strain>
    </source>
</reference>
<keyword evidence="2" id="KW-1185">Reference proteome</keyword>
<protein>
    <submittedName>
        <fullName evidence="1">Uncharacterized protein</fullName>
    </submittedName>
</protein>
<sequence>MIFALGMISFNAMAVDGYKDAKFGMTEKEFFAKKLCHFEEGKPVDFSQSKGISLYSCPDFSFANTKRRAVAFFLMESLAG</sequence>
<dbReference type="OrthoDB" id="5686260at2"/>
<name>W1IXL5_9GAMM</name>
<evidence type="ECO:0000313" key="2">
    <source>
        <dbReference type="Proteomes" id="UP000019202"/>
    </source>
</evidence>
<dbReference type="STRING" id="1427518.XSR1_210006"/>
<proteinExistence type="predicted"/>
<dbReference type="AlphaFoldDB" id="W1IXL5"/>
<dbReference type="Proteomes" id="UP000019202">
    <property type="component" value="Unassembled WGS sequence"/>
</dbReference>
<dbReference type="EMBL" id="CBXF010000079">
    <property type="protein sequence ID" value="CDL82563.1"/>
    <property type="molecule type" value="Genomic_DNA"/>
</dbReference>
<evidence type="ECO:0000313" key="1">
    <source>
        <dbReference type="EMBL" id="CDL82563.1"/>
    </source>
</evidence>
<comment type="caution">
    <text evidence="1">The sequence shown here is derived from an EMBL/GenBank/DDBJ whole genome shotgun (WGS) entry which is preliminary data.</text>
</comment>